<gene>
    <name evidence="8" type="ORF">GM415_16065</name>
</gene>
<dbReference type="PROSITE" id="PS51900">
    <property type="entry name" value="CB"/>
    <property type="match status" value="1"/>
</dbReference>
<dbReference type="Gene3D" id="3.30.160.390">
    <property type="entry name" value="Integrase, DNA-binding domain"/>
    <property type="match status" value="1"/>
</dbReference>
<dbReference type="InterPro" id="IPR013762">
    <property type="entry name" value="Integrase-like_cat_sf"/>
</dbReference>
<dbReference type="Pfam" id="PF13356">
    <property type="entry name" value="Arm-DNA-bind_3"/>
    <property type="match status" value="1"/>
</dbReference>
<dbReference type="Gene3D" id="1.10.150.130">
    <property type="match status" value="1"/>
</dbReference>
<name>A0A6I6JMT7_9BACT</name>
<dbReference type="GO" id="GO:0003677">
    <property type="term" value="F:DNA binding"/>
    <property type="evidence" value="ECO:0007669"/>
    <property type="project" value="UniProtKB-UniRule"/>
</dbReference>
<dbReference type="SUPFAM" id="SSF56349">
    <property type="entry name" value="DNA breaking-rejoining enzymes"/>
    <property type="match status" value="1"/>
</dbReference>
<dbReference type="EMBL" id="CP046400">
    <property type="protein sequence ID" value="QGY41572.1"/>
    <property type="molecule type" value="Genomic_DNA"/>
</dbReference>
<dbReference type="InterPro" id="IPR010998">
    <property type="entry name" value="Integrase_recombinase_N"/>
</dbReference>
<dbReference type="InterPro" id="IPR011010">
    <property type="entry name" value="DNA_brk_join_enz"/>
</dbReference>
<evidence type="ECO:0000256" key="5">
    <source>
        <dbReference type="PROSITE-ProRule" id="PRU01248"/>
    </source>
</evidence>
<dbReference type="InterPro" id="IPR050808">
    <property type="entry name" value="Phage_Integrase"/>
</dbReference>
<dbReference type="PROSITE" id="PS51898">
    <property type="entry name" value="TYR_RECOMBINASE"/>
    <property type="match status" value="1"/>
</dbReference>
<proteinExistence type="inferred from homology"/>
<reference evidence="8 9" key="1">
    <citation type="submission" date="2019-11" db="EMBL/GenBank/DDBJ databases">
        <authorList>
            <person name="Zheng R.K."/>
            <person name="Sun C.M."/>
        </authorList>
    </citation>
    <scope>NUCLEOTIDE SEQUENCE [LARGE SCALE GENOMIC DNA]</scope>
    <source>
        <strain evidence="8 9">SRB007</strain>
    </source>
</reference>
<dbReference type="GO" id="GO:0015074">
    <property type="term" value="P:DNA integration"/>
    <property type="evidence" value="ECO:0007669"/>
    <property type="project" value="UniProtKB-KW"/>
</dbReference>
<dbReference type="Pfam" id="PF22022">
    <property type="entry name" value="Phage_int_M"/>
    <property type="match status" value="1"/>
</dbReference>
<keyword evidence="9" id="KW-1185">Reference proteome</keyword>
<evidence type="ECO:0000256" key="4">
    <source>
        <dbReference type="ARBA" id="ARBA00023172"/>
    </source>
</evidence>
<dbReference type="InterPro" id="IPR044068">
    <property type="entry name" value="CB"/>
</dbReference>
<evidence type="ECO:0000259" key="6">
    <source>
        <dbReference type="PROSITE" id="PS51898"/>
    </source>
</evidence>
<dbReference type="GO" id="GO:0006310">
    <property type="term" value="P:DNA recombination"/>
    <property type="evidence" value="ECO:0007669"/>
    <property type="project" value="UniProtKB-KW"/>
</dbReference>
<accession>A0A6I6JMT7</accession>
<evidence type="ECO:0000259" key="7">
    <source>
        <dbReference type="PROSITE" id="PS51900"/>
    </source>
</evidence>
<dbReference type="InterPro" id="IPR038488">
    <property type="entry name" value="Integrase_DNA-bd_sf"/>
</dbReference>
<dbReference type="PANTHER" id="PTHR30629:SF2">
    <property type="entry name" value="PROPHAGE INTEGRASE INTS-RELATED"/>
    <property type="match status" value="1"/>
</dbReference>
<dbReference type="AlphaFoldDB" id="A0A6I6JMT7"/>
<dbReference type="InterPro" id="IPR053876">
    <property type="entry name" value="Phage_int_M"/>
</dbReference>
<evidence type="ECO:0000313" key="8">
    <source>
        <dbReference type="EMBL" id="QGY41572.1"/>
    </source>
</evidence>
<dbReference type="Gene3D" id="1.10.443.10">
    <property type="entry name" value="Intergrase catalytic core"/>
    <property type="match status" value="1"/>
</dbReference>
<dbReference type="PANTHER" id="PTHR30629">
    <property type="entry name" value="PROPHAGE INTEGRASE"/>
    <property type="match status" value="1"/>
</dbReference>
<keyword evidence="4" id="KW-0233">DNA recombination</keyword>
<dbReference type="KEGG" id="psel:GM415_16065"/>
<feature type="domain" description="Tyr recombinase" evidence="6">
    <location>
        <begin position="202"/>
        <end position="385"/>
    </location>
</feature>
<protein>
    <submittedName>
        <fullName evidence="8">DUF4102 domain-containing protein</fullName>
    </submittedName>
</protein>
<evidence type="ECO:0000313" key="9">
    <source>
        <dbReference type="Proteomes" id="UP000428328"/>
    </source>
</evidence>
<feature type="domain" description="Core-binding (CB)" evidence="7">
    <location>
        <begin position="96"/>
        <end position="177"/>
    </location>
</feature>
<sequence length="404" mass="45477">MPLTDAKIKAAKPRAKEYTLNDGEGLALVVSPKGRKWWRFRFQMNGKRTGLSVGTYPYITLQDARTRRSQLKTLIAQGIDPSRKRKEDKRRTSASEAFEAVAREWFQKNLAGWSGRHAKTTIERLEKNVFPFIGERPISDLGVEDMLGVVQRCEKRGAVESARRVRQIMSQIFRYAVAAGRAERDPAADIKGAIPPARKVKHHPSITDPKEIGPLLRAIDGFSGTFVVHCALRLAPLVFVRPGELRNAEWSEVDLEACEWRIPESKMKGGSPHIVPLSRQAVAILIEVYKLTGPSGYVFPSVRTASRPMSENTINVSLRRLGYDKEEMTGHGFRSMASTLLNEHGWHKDAIERQLAHTPKDKVRASYNYAEHLPERKKMMQAWADYLDSLKAGGKVVPLFAKAN</sequence>
<dbReference type="RefSeq" id="WP_158949974.1">
    <property type="nucleotide sequence ID" value="NZ_CP046400.1"/>
</dbReference>
<keyword evidence="2" id="KW-0229">DNA integration</keyword>
<dbReference type="InterPro" id="IPR025166">
    <property type="entry name" value="Integrase_DNA_bind_dom"/>
</dbReference>
<dbReference type="Pfam" id="PF00589">
    <property type="entry name" value="Phage_integrase"/>
    <property type="match status" value="1"/>
</dbReference>
<keyword evidence="3 5" id="KW-0238">DNA-binding</keyword>
<dbReference type="Proteomes" id="UP000428328">
    <property type="component" value="Chromosome"/>
</dbReference>
<evidence type="ECO:0000256" key="2">
    <source>
        <dbReference type="ARBA" id="ARBA00022908"/>
    </source>
</evidence>
<evidence type="ECO:0000256" key="3">
    <source>
        <dbReference type="ARBA" id="ARBA00023125"/>
    </source>
</evidence>
<evidence type="ECO:0000256" key="1">
    <source>
        <dbReference type="ARBA" id="ARBA00008857"/>
    </source>
</evidence>
<dbReference type="CDD" id="cd00801">
    <property type="entry name" value="INT_P4_C"/>
    <property type="match status" value="1"/>
</dbReference>
<dbReference type="InterPro" id="IPR002104">
    <property type="entry name" value="Integrase_catalytic"/>
</dbReference>
<organism evidence="8 9">
    <name type="scientific">Pseudodesulfovibrio cashew</name>
    <dbReference type="NCBI Taxonomy" id="2678688"/>
    <lineage>
        <taxon>Bacteria</taxon>
        <taxon>Pseudomonadati</taxon>
        <taxon>Thermodesulfobacteriota</taxon>
        <taxon>Desulfovibrionia</taxon>
        <taxon>Desulfovibrionales</taxon>
        <taxon>Desulfovibrionaceae</taxon>
    </lineage>
</organism>
<comment type="similarity">
    <text evidence="1">Belongs to the 'phage' integrase family.</text>
</comment>